<dbReference type="SUPFAM" id="SSF51230">
    <property type="entry name" value="Single hybrid motif"/>
    <property type="match status" value="1"/>
</dbReference>
<dbReference type="InParanoid" id="A0A409YSD2"/>
<gene>
    <name evidence="9" type="ORF">CVT26_008800</name>
</gene>
<reference evidence="9 10" key="1">
    <citation type="journal article" date="2018" name="Evol. Lett.">
        <title>Horizontal gene cluster transfer increased hallucinogenic mushroom diversity.</title>
        <authorList>
            <person name="Reynolds H.T."/>
            <person name="Vijayakumar V."/>
            <person name="Gluck-Thaler E."/>
            <person name="Korotkin H.B."/>
            <person name="Matheny P.B."/>
            <person name="Slot J.C."/>
        </authorList>
    </citation>
    <scope>NUCLEOTIDE SEQUENCE [LARGE SCALE GENOMIC DNA]</scope>
    <source>
        <strain evidence="9 10">SRW20</strain>
    </source>
</reference>
<dbReference type="SUPFAM" id="SSF56059">
    <property type="entry name" value="Glutathione synthetase ATP-binding domain-like"/>
    <property type="match status" value="1"/>
</dbReference>
<dbReference type="EMBL" id="NHYE01000409">
    <property type="protein sequence ID" value="PPR05908.1"/>
    <property type="molecule type" value="Genomic_DNA"/>
</dbReference>
<feature type="domain" description="ATP-grasp" evidence="7">
    <location>
        <begin position="104"/>
        <end position="300"/>
    </location>
</feature>
<dbReference type="Pfam" id="PF00364">
    <property type="entry name" value="Biotin_lipoyl"/>
    <property type="match status" value="1"/>
</dbReference>
<dbReference type="InterPro" id="IPR011764">
    <property type="entry name" value="Biotin_carboxylation_dom"/>
</dbReference>
<evidence type="ECO:0000256" key="2">
    <source>
        <dbReference type="ARBA" id="ARBA00022598"/>
    </source>
</evidence>
<evidence type="ECO:0000256" key="1">
    <source>
        <dbReference type="ARBA" id="ARBA00001953"/>
    </source>
</evidence>
<evidence type="ECO:0000256" key="5">
    <source>
        <dbReference type="ARBA" id="ARBA00023267"/>
    </source>
</evidence>
<dbReference type="GO" id="GO:0005524">
    <property type="term" value="F:ATP binding"/>
    <property type="evidence" value="ECO:0007669"/>
    <property type="project" value="UniProtKB-UniRule"/>
</dbReference>
<evidence type="ECO:0000256" key="4">
    <source>
        <dbReference type="ARBA" id="ARBA00022840"/>
    </source>
</evidence>
<protein>
    <recommendedName>
        <fullName evidence="11">Pyruvate carboxylase</fullName>
    </recommendedName>
</protein>
<dbReference type="InterPro" id="IPR005482">
    <property type="entry name" value="Biotin_COase_C"/>
</dbReference>
<dbReference type="AlphaFoldDB" id="A0A409YSD2"/>
<keyword evidence="4 6" id="KW-0067">ATP-binding</keyword>
<keyword evidence="2" id="KW-0436">Ligase</keyword>
<dbReference type="InterPro" id="IPR005481">
    <property type="entry name" value="BC-like_N"/>
</dbReference>
<dbReference type="SUPFAM" id="SSF52440">
    <property type="entry name" value="PreATP-grasp domain"/>
    <property type="match status" value="1"/>
</dbReference>
<keyword evidence="3 6" id="KW-0547">Nucleotide-binding</keyword>
<evidence type="ECO:0000313" key="9">
    <source>
        <dbReference type="EMBL" id="PPR05908.1"/>
    </source>
</evidence>
<evidence type="ECO:0000256" key="3">
    <source>
        <dbReference type="ARBA" id="ARBA00022741"/>
    </source>
</evidence>
<dbReference type="InterPro" id="IPR016185">
    <property type="entry name" value="PreATP-grasp_dom_sf"/>
</dbReference>
<dbReference type="InterPro" id="IPR005479">
    <property type="entry name" value="CPAse_ATP-bd"/>
</dbReference>
<feature type="non-terminal residue" evidence="9">
    <location>
        <position position="1"/>
    </location>
</feature>
<comment type="caution">
    <text evidence="9">The sequence shown here is derived from an EMBL/GenBank/DDBJ whole genome shotgun (WGS) entry which is preliminary data.</text>
</comment>
<dbReference type="GO" id="GO:0016874">
    <property type="term" value="F:ligase activity"/>
    <property type="evidence" value="ECO:0007669"/>
    <property type="project" value="UniProtKB-KW"/>
</dbReference>
<dbReference type="InterPro" id="IPR000089">
    <property type="entry name" value="Biotin_lipoyl"/>
</dbReference>
<dbReference type="Proteomes" id="UP000284706">
    <property type="component" value="Unassembled WGS sequence"/>
</dbReference>
<dbReference type="PROSITE" id="PS50979">
    <property type="entry name" value="BC"/>
    <property type="match status" value="1"/>
</dbReference>
<dbReference type="PANTHER" id="PTHR45007:SF1">
    <property type="entry name" value="CARBOXYLASE, PUTATIVE (AFU_ORTHOLOGUE AFUA_5G07570)-RELATED"/>
    <property type="match status" value="1"/>
</dbReference>
<sequence>AVRILQSAYELAWGTVAIYTEGDSSHATFADEAVKLDSSSDFVNVKAIVDIATRTQCTHIHPGYGFLSENPALPLAVEQAHASVVFIGPSPSTLRIASDKMLTRELASSLGVRIAPGTRVASEDDILNFAGAEGPGQGYPVMIKALDGGGGRGIRIVEGHSSVRDAFKRCLGESPSRQVFVEKALTGPGWKHIEVQVIGDGKTVNHLWERECSVQRRFQKIVETAPSRLPRSAIQPLIDASLKMARHMQYKGLGTFEFLLNSKTFEWVFLEINPRVQVEHTITEEITNVDLVRSQLLLFSPGNPTLSVLSLDSTPALPSAFAIQLRLTAEDPQRNFQLSPGLFSASDVSWPSGRGIRVDTWLAIGPDHSDYDIAEWTVGTDFDSLLSKIIVHGASFLEATQKGLSALHQTRLGAKAKVKTNISVLAGVLSHPDWVNGAVDTLWLERKLGEIIKRGDEILKPRQNLSLGGIQRPKESLTDAVQAGRNNIILQPGSLFHLTLSPPSNSVSSLPQSSDGTNEQHTLKHTVTLTSIAQNAFPDVLSGTISSSFPSPFTSGSSSTSISFTLTRSTSATVSTGSVELADPNDPRHVAAPMTGKIVEIHPALAALQPSSSASVHTADLNDVHRVRQGDPLVVLSVMKMENVISAPYDGTVERIGTGLQTGAILAEGSLICVLERQPSRRLTSHL</sequence>
<dbReference type="PROSITE" id="PS00188">
    <property type="entry name" value="BIOTIN"/>
    <property type="match status" value="1"/>
</dbReference>
<dbReference type="SMART" id="SM00878">
    <property type="entry name" value="Biotin_carb_C"/>
    <property type="match status" value="1"/>
</dbReference>
<dbReference type="InterPro" id="IPR011053">
    <property type="entry name" value="Single_hybrid_motif"/>
</dbReference>
<accession>A0A409YSD2</accession>
<keyword evidence="10" id="KW-1185">Reference proteome</keyword>
<dbReference type="SUPFAM" id="SSF51246">
    <property type="entry name" value="Rudiment single hybrid motif"/>
    <property type="match status" value="1"/>
</dbReference>
<dbReference type="InterPro" id="IPR001882">
    <property type="entry name" value="Biotin_BS"/>
</dbReference>
<dbReference type="CDD" id="cd06850">
    <property type="entry name" value="biotinyl_domain"/>
    <property type="match status" value="1"/>
</dbReference>
<dbReference type="Pfam" id="PF02785">
    <property type="entry name" value="Biotin_carb_C"/>
    <property type="match status" value="1"/>
</dbReference>
<dbReference type="OrthoDB" id="196847at2759"/>
<dbReference type="GO" id="GO:0046872">
    <property type="term" value="F:metal ion binding"/>
    <property type="evidence" value="ECO:0007669"/>
    <property type="project" value="InterPro"/>
</dbReference>
<proteinExistence type="predicted"/>
<evidence type="ECO:0000259" key="7">
    <source>
        <dbReference type="PROSITE" id="PS50975"/>
    </source>
</evidence>
<name>A0A409YSD2_9AGAR</name>
<comment type="cofactor">
    <cofactor evidence="1">
        <name>biotin</name>
        <dbReference type="ChEBI" id="CHEBI:57586"/>
    </cofactor>
</comment>
<dbReference type="PROSITE" id="PS00867">
    <property type="entry name" value="CPSASE_2"/>
    <property type="match status" value="1"/>
</dbReference>
<evidence type="ECO:0000259" key="8">
    <source>
        <dbReference type="PROSITE" id="PS50979"/>
    </source>
</evidence>
<keyword evidence="5" id="KW-0092">Biotin</keyword>
<dbReference type="Pfam" id="PF02786">
    <property type="entry name" value="CPSase_L_D2"/>
    <property type="match status" value="1"/>
</dbReference>
<dbReference type="STRING" id="231916.A0A409YSD2"/>
<dbReference type="Pfam" id="PF00289">
    <property type="entry name" value="Biotin_carb_N"/>
    <property type="match status" value="1"/>
</dbReference>
<evidence type="ECO:0000313" key="10">
    <source>
        <dbReference type="Proteomes" id="UP000284706"/>
    </source>
</evidence>
<evidence type="ECO:0008006" key="11">
    <source>
        <dbReference type="Google" id="ProtNLM"/>
    </source>
</evidence>
<dbReference type="Gene3D" id="2.40.50.100">
    <property type="match status" value="1"/>
</dbReference>
<dbReference type="PROSITE" id="PS50975">
    <property type="entry name" value="ATP_GRASP"/>
    <property type="match status" value="1"/>
</dbReference>
<evidence type="ECO:0000256" key="6">
    <source>
        <dbReference type="PROSITE-ProRule" id="PRU00409"/>
    </source>
</evidence>
<dbReference type="PANTHER" id="PTHR45007">
    <property type="entry name" value="CARBOXYLASE, PUTATIVE (AFU_ORTHOLOGUE AFUA_5G07570)-RELATED"/>
    <property type="match status" value="1"/>
</dbReference>
<dbReference type="Gene3D" id="3.30.470.20">
    <property type="entry name" value="ATP-grasp fold, B domain"/>
    <property type="match status" value="1"/>
</dbReference>
<dbReference type="InterPro" id="IPR011054">
    <property type="entry name" value="Rudment_hybrid_motif"/>
</dbReference>
<organism evidence="9 10">
    <name type="scientific">Gymnopilus dilepis</name>
    <dbReference type="NCBI Taxonomy" id="231916"/>
    <lineage>
        <taxon>Eukaryota</taxon>
        <taxon>Fungi</taxon>
        <taxon>Dikarya</taxon>
        <taxon>Basidiomycota</taxon>
        <taxon>Agaricomycotina</taxon>
        <taxon>Agaricomycetes</taxon>
        <taxon>Agaricomycetidae</taxon>
        <taxon>Agaricales</taxon>
        <taxon>Agaricineae</taxon>
        <taxon>Hymenogastraceae</taxon>
        <taxon>Gymnopilus</taxon>
    </lineage>
</organism>
<dbReference type="InterPro" id="IPR011761">
    <property type="entry name" value="ATP-grasp"/>
</dbReference>
<feature type="domain" description="Biotin carboxylation" evidence="8">
    <location>
        <begin position="1"/>
        <end position="449"/>
    </location>
</feature>